<dbReference type="EMBL" id="BARS01026054">
    <property type="protein sequence ID" value="GAG11284.1"/>
    <property type="molecule type" value="Genomic_DNA"/>
</dbReference>
<reference evidence="1" key="1">
    <citation type="journal article" date="2014" name="Front. Microbiol.">
        <title>High frequency of phylogenetically diverse reductive dehalogenase-homologous genes in deep subseafloor sedimentary metagenomes.</title>
        <authorList>
            <person name="Kawai M."/>
            <person name="Futagami T."/>
            <person name="Toyoda A."/>
            <person name="Takaki Y."/>
            <person name="Nishi S."/>
            <person name="Hori S."/>
            <person name="Arai W."/>
            <person name="Tsubouchi T."/>
            <person name="Morono Y."/>
            <person name="Uchiyama I."/>
            <person name="Ito T."/>
            <person name="Fujiyama A."/>
            <person name="Inagaki F."/>
            <person name="Takami H."/>
        </authorList>
    </citation>
    <scope>NUCLEOTIDE SEQUENCE</scope>
    <source>
        <strain evidence="1">Expedition CK06-06</strain>
    </source>
</reference>
<accession>X0UZM0</accession>
<proteinExistence type="predicted"/>
<dbReference type="AlphaFoldDB" id="X0UZM0"/>
<sequence length="115" mass="13084">MDRMIAYCGIVCSECPALLATQEDDAAKRKKVAEAWSKQFNVDIKPEQVNCDGCPSEGKRVFFYCNICEIRKCGQEKRVENCAYCAEYACEKLTSFFTNMVPEAKTTLEEIRESL</sequence>
<organism evidence="1">
    <name type="scientific">marine sediment metagenome</name>
    <dbReference type="NCBI Taxonomy" id="412755"/>
    <lineage>
        <taxon>unclassified sequences</taxon>
        <taxon>metagenomes</taxon>
        <taxon>ecological metagenomes</taxon>
    </lineage>
</organism>
<evidence type="ECO:0000313" key="1">
    <source>
        <dbReference type="EMBL" id="GAG11284.1"/>
    </source>
</evidence>
<dbReference type="Pfam" id="PF12675">
    <property type="entry name" value="DUF3795"/>
    <property type="match status" value="1"/>
</dbReference>
<comment type="caution">
    <text evidence="1">The sequence shown here is derived from an EMBL/GenBank/DDBJ whole genome shotgun (WGS) entry which is preliminary data.</text>
</comment>
<evidence type="ECO:0008006" key="2">
    <source>
        <dbReference type="Google" id="ProtNLM"/>
    </source>
</evidence>
<name>X0UZM0_9ZZZZ</name>
<protein>
    <recommendedName>
        <fullName evidence="2">DUF3795 domain-containing protein</fullName>
    </recommendedName>
</protein>
<dbReference type="InterPro" id="IPR024227">
    <property type="entry name" value="DUF3795"/>
</dbReference>
<gene>
    <name evidence="1" type="ORF">S01H1_41108</name>
</gene>